<dbReference type="EMBL" id="JBEPML010000018">
    <property type="protein sequence ID" value="MET3793892.1"/>
    <property type="molecule type" value="Genomic_DNA"/>
</dbReference>
<feature type="transmembrane region" description="Helical" evidence="9">
    <location>
        <begin position="351"/>
        <end position="375"/>
    </location>
</feature>
<keyword evidence="4" id="KW-0479">Metal-binding</keyword>
<dbReference type="RefSeq" id="WP_354198173.1">
    <property type="nucleotide sequence ID" value="NZ_JBEPML010000018.1"/>
</dbReference>
<feature type="transmembrane region" description="Helical" evidence="9">
    <location>
        <begin position="315"/>
        <end position="339"/>
    </location>
</feature>
<feature type="transmembrane region" description="Helical" evidence="9">
    <location>
        <begin position="251"/>
        <end position="271"/>
    </location>
</feature>
<dbReference type="Proteomes" id="UP001549076">
    <property type="component" value="Unassembled WGS sequence"/>
</dbReference>
<dbReference type="InterPro" id="IPR014756">
    <property type="entry name" value="Ig_E-set"/>
</dbReference>
<evidence type="ECO:0000256" key="5">
    <source>
        <dbReference type="ARBA" id="ARBA00022729"/>
    </source>
</evidence>
<feature type="domain" description="CopC" evidence="11">
    <location>
        <begin position="32"/>
        <end position="123"/>
    </location>
</feature>
<evidence type="ECO:0000256" key="7">
    <source>
        <dbReference type="ARBA" id="ARBA00023008"/>
    </source>
</evidence>
<feature type="transmembrane region" description="Helical" evidence="9">
    <location>
        <begin position="181"/>
        <end position="204"/>
    </location>
</feature>
<dbReference type="InterPro" id="IPR007348">
    <property type="entry name" value="CopC_dom"/>
</dbReference>
<gene>
    <name evidence="13" type="ORF">ABID37_004131</name>
</gene>
<keyword evidence="7" id="KW-0186">Copper</keyword>
<feature type="domain" description="Copper resistance protein D" evidence="12">
    <location>
        <begin position="313"/>
        <end position="413"/>
    </location>
</feature>
<keyword evidence="2" id="KW-1003">Cell membrane</keyword>
<evidence type="ECO:0000256" key="10">
    <source>
        <dbReference type="SAM" id="SignalP"/>
    </source>
</evidence>
<evidence type="ECO:0000313" key="13">
    <source>
        <dbReference type="EMBL" id="MET3793892.1"/>
    </source>
</evidence>
<evidence type="ECO:0000313" key="14">
    <source>
        <dbReference type="Proteomes" id="UP001549076"/>
    </source>
</evidence>
<dbReference type="InterPro" id="IPR008457">
    <property type="entry name" value="Cu-R_CopD_dom"/>
</dbReference>
<dbReference type="SUPFAM" id="SSF81296">
    <property type="entry name" value="E set domains"/>
    <property type="match status" value="1"/>
</dbReference>
<evidence type="ECO:0000256" key="2">
    <source>
        <dbReference type="ARBA" id="ARBA00022475"/>
    </source>
</evidence>
<evidence type="ECO:0000256" key="6">
    <source>
        <dbReference type="ARBA" id="ARBA00022989"/>
    </source>
</evidence>
<dbReference type="PANTHER" id="PTHR34820">
    <property type="entry name" value="INNER MEMBRANE PROTEIN YEBZ"/>
    <property type="match status" value="1"/>
</dbReference>
<feature type="transmembrane region" description="Helical" evidence="9">
    <location>
        <begin position="224"/>
        <end position="244"/>
    </location>
</feature>
<organism evidence="13 14">
    <name type="scientific">Aquamicrobium terrae</name>
    <dbReference type="NCBI Taxonomy" id="1324945"/>
    <lineage>
        <taxon>Bacteria</taxon>
        <taxon>Pseudomonadati</taxon>
        <taxon>Pseudomonadota</taxon>
        <taxon>Alphaproteobacteria</taxon>
        <taxon>Hyphomicrobiales</taxon>
        <taxon>Phyllobacteriaceae</taxon>
        <taxon>Aquamicrobium</taxon>
    </lineage>
</organism>
<feature type="transmembrane region" description="Helical" evidence="9">
    <location>
        <begin position="396"/>
        <end position="416"/>
    </location>
</feature>
<dbReference type="Gene3D" id="2.60.40.1220">
    <property type="match status" value="1"/>
</dbReference>
<feature type="signal peptide" evidence="10">
    <location>
        <begin position="1"/>
        <end position="33"/>
    </location>
</feature>
<dbReference type="InterPro" id="IPR014755">
    <property type="entry name" value="Cu-Rt/internalin_Ig-like"/>
</dbReference>
<feature type="transmembrane region" description="Helical" evidence="9">
    <location>
        <begin position="150"/>
        <end position="169"/>
    </location>
</feature>
<dbReference type="Pfam" id="PF05425">
    <property type="entry name" value="CopD"/>
    <property type="match status" value="1"/>
</dbReference>
<evidence type="ECO:0000256" key="1">
    <source>
        <dbReference type="ARBA" id="ARBA00004651"/>
    </source>
</evidence>
<proteinExistence type="predicted"/>
<evidence type="ECO:0000256" key="4">
    <source>
        <dbReference type="ARBA" id="ARBA00022723"/>
    </source>
</evidence>
<feature type="transmembrane region" description="Helical" evidence="9">
    <location>
        <begin position="283"/>
        <end position="303"/>
    </location>
</feature>
<keyword evidence="3 9" id="KW-0812">Transmembrane</keyword>
<reference evidence="13 14" key="1">
    <citation type="submission" date="2024-06" db="EMBL/GenBank/DDBJ databases">
        <title>Genomic Encyclopedia of Type Strains, Phase IV (KMG-IV): sequencing the most valuable type-strain genomes for metagenomic binning, comparative biology and taxonomic classification.</title>
        <authorList>
            <person name="Goeker M."/>
        </authorList>
    </citation>
    <scope>NUCLEOTIDE SEQUENCE [LARGE SCALE GENOMIC DNA]</scope>
    <source>
        <strain evidence="13 14">DSM 27865</strain>
    </source>
</reference>
<comment type="subcellular location">
    <subcellularLocation>
        <location evidence="1">Cell membrane</location>
        <topology evidence="1">Multi-pass membrane protein</topology>
    </subcellularLocation>
</comment>
<keyword evidence="6 9" id="KW-1133">Transmembrane helix</keyword>
<keyword evidence="5 10" id="KW-0732">Signal</keyword>
<evidence type="ECO:0000256" key="3">
    <source>
        <dbReference type="ARBA" id="ARBA00022692"/>
    </source>
</evidence>
<name>A0ABV2N4Z9_9HYPH</name>
<dbReference type="PANTHER" id="PTHR34820:SF4">
    <property type="entry name" value="INNER MEMBRANE PROTEIN YEBZ"/>
    <property type="match status" value="1"/>
</dbReference>
<evidence type="ECO:0000259" key="12">
    <source>
        <dbReference type="Pfam" id="PF05425"/>
    </source>
</evidence>
<accession>A0ABV2N4Z9</accession>
<keyword evidence="8 9" id="KW-0472">Membrane</keyword>
<feature type="chain" id="PRO_5046516627" evidence="10">
    <location>
        <begin position="34"/>
        <end position="535"/>
    </location>
</feature>
<dbReference type="InterPro" id="IPR032694">
    <property type="entry name" value="CopC/D"/>
</dbReference>
<dbReference type="Pfam" id="PF04234">
    <property type="entry name" value="CopC"/>
    <property type="match status" value="1"/>
</dbReference>
<keyword evidence="14" id="KW-1185">Reference proteome</keyword>
<evidence type="ECO:0000256" key="9">
    <source>
        <dbReference type="SAM" id="Phobius"/>
    </source>
</evidence>
<evidence type="ECO:0000259" key="11">
    <source>
        <dbReference type="Pfam" id="PF04234"/>
    </source>
</evidence>
<protein>
    <submittedName>
        <fullName evidence="13">Copper transport protein</fullName>
    </submittedName>
</protein>
<comment type="caution">
    <text evidence="13">The sequence shown here is derived from an EMBL/GenBank/DDBJ whole genome shotgun (WGS) entry which is preliminary data.</text>
</comment>
<sequence length="535" mass="55582">MVDEVFRHGRHALAALFTALALLWLSVAAEAHASLVGSTPADGTVVASAPASYVLQFNEPVSPLKLTLVQPDGNTLSLDGFELKDRTLEIVAPSGLGSGTHVLSWRVVSEDGHPIGGSVVFSIGEPSARPDTAGNQIDWTVRAGLWTGKLMLYLGLFIGAGGVFALTWLIDGTRHGSRPVLAALGIGFAGIPLSVAFQGLDLLAAAPARILDPFIWSAAAGSSFGRTAGVALLALAAGGIALAVRGTAARLAALAAVLLAGTALALSGHASAANPQLLARPAVFLHTVTVALWTGALVPLGLALKRNDPRSLAALRRFSAAIPYAVAILVAAGIVLAALQIDRPASLTGTAYGRVFLVKLALLAALFALAAFNRWRLTHGAQAGESTARRGLTRSIAMETALVVAIFAAVACWRFTPPPRSLAEAAAQPESVHIHTEKAMAEITVTPGRAGPVDVSVIVMSGEFGPLDAKEIGLVFSQPESGIEPIRRPAGKSADGVWRAQGLVLPLTGTWQVRLDILISDFEMTRLEGELRLRP</sequence>
<evidence type="ECO:0000256" key="8">
    <source>
        <dbReference type="ARBA" id="ARBA00023136"/>
    </source>
</evidence>